<sequence>MSTRSEHQTVPLSVLLKRELASEKIEKPDIIHGQASQSKKGEDFTLLKTECQRVVGDGVSTYSVFGFSLFLMLSRDSARVGDLEGNLKLELATMKGGKSWGYGSLEIYLFDGHNGSAAAIYSKENLLNNVLAAIPPELSRDEWVAALPRALVAGFVKTDIDFQEKARTSGTTVTFVIIEGWVVTVASVGDSRCILESAEGDIYHLSADHRLECNEEERDRITASGGEVGRLNTGGGAEIGPLRCWPGGLCLSRSIGDMDVGEFIVPVPYVKQVKISVNLGLLAQQEKWYMRNNCQHILLSTAGGRLIISSDGVWDALSPEMAFDCCRGMPADAAATQVVKEALHVKGLRDDTTSIVIDIQPPEKVPAAPLPPPKKQGKGVFKSMFRKKPSESSSHVDKEYSEPDVVEELFEEGSAMLAERLDAKYPICNVFKLFMCAVCQVEMKPGEGISIHAGSSNAGKLRPWDGPFLCSSCQEKKEAMEGRRGGTSLSPPFPFEGFEHLDSFDILFQQPSRSLSNVSKLSQKTGVRAGYLLSENLFPTWEATTHSA</sequence>
<feature type="domain" description="PPM-type phosphatase" evidence="1">
    <location>
        <begin position="88"/>
        <end position="359"/>
    </location>
</feature>
<comment type="caution">
    <text evidence="2">The sequence shown here is derived from an EMBL/GenBank/DDBJ whole genome shotgun (WGS) entry which is preliminary data.</text>
</comment>
<dbReference type="PROSITE" id="PS51746">
    <property type="entry name" value="PPM_2"/>
    <property type="match status" value="1"/>
</dbReference>
<dbReference type="InterPro" id="IPR036457">
    <property type="entry name" value="PPM-type-like_dom_sf"/>
</dbReference>
<reference evidence="2 3" key="1">
    <citation type="journal article" date="2018" name="PLoS Genet.">
        <title>Population sequencing reveals clonal diversity and ancestral inbreeding in the grapevine cultivar Chardonnay.</title>
        <authorList>
            <person name="Roach M.J."/>
            <person name="Johnson D.L."/>
            <person name="Bohlmann J."/>
            <person name="van Vuuren H.J."/>
            <person name="Jones S.J."/>
            <person name="Pretorius I.S."/>
            <person name="Schmidt S.A."/>
            <person name="Borneman A.R."/>
        </authorList>
    </citation>
    <scope>NUCLEOTIDE SEQUENCE [LARGE SCALE GENOMIC DNA]</scope>
    <source>
        <strain evidence="3">cv. Chardonnay</strain>
        <tissue evidence="2">Leaf</tissue>
    </source>
</reference>
<protein>
    <recommendedName>
        <fullName evidence="1">PPM-type phosphatase domain-containing protein</fullName>
    </recommendedName>
</protein>
<evidence type="ECO:0000313" key="2">
    <source>
        <dbReference type="EMBL" id="RVW99962.1"/>
    </source>
</evidence>
<dbReference type="Gene3D" id="3.60.40.10">
    <property type="entry name" value="PPM-type phosphatase domain"/>
    <property type="match status" value="1"/>
</dbReference>
<proteinExistence type="predicted"/>
<dbReference type="SUPFAM" id="SSF81606">
    <property type="entry name" value="PP2C-like"/>
    <property type="match status" value="1"/>
</dbReference>
<dbReference type="SMART" id="SM00332">
    <property type="entry name" value="PP2Cc"/>
    <property type="match status" value="1"/>
</dbReference>
<dbReference type="PANTHER" id="PTHR47992">
    <property type="entry name" value="PROTEIN PHOSPHATASE"/>
    <property type="match status" value="1"/>
</dbReference>
<evidence type="ECO:0000259" key="1">
    <source>
        <dbReference type="PROSITE" id="PS51746"/>
    </source>
</evidence>
<dbReference type="GO" id="GO:0004722">
    <property type="term" value="F:protein serine/threonine phosphatase activity"/>
    <property type="evidence" value="ECO:0007669"/>
    <property type="project" value="InterPro"/>
</dbReference>
<dbReference type="Proteomes" id="UP000288805">
    <property type="component" value="Unassembled WGS sequence"/>
</dbReference>
<evidence type="ECO:0000313" key="3">
    <source>
        <dbReference type="Proteomes" id="UP000288805"/>
    </source>
</evidence>
<gene>
    <name evidence="2" type="primary">VvCHDp000813_1</name>
    <name evidence="2" type="ORF">CK203_024685</name>
</gene>
<name>A0A438ITA7_VITVI</name>
<dbReference type="InterPro" id="IPR001932">
    <property type="entry name" value="PPM-type_phosphatase-like_dom"/>
</dbReference>
<dbReference type="EMBL" id="QGNW01000084">
    <property type="protein sequence ID" value="RVW99962.1"/>
    <property type="molecule type" value="Genomic_DNA"/>
</dbReference>
<dbReference type="InterPro" id="IPR015655">
    <property type="entry name" value="PP2C"/>
</dbReference>
<accession>A0A438ITA7</accession>
<dbReference type="Pfam" id="PF00481">
    <property type="entry name" value="PP2C"/>
    <property type="match status" value="1"/>
</dbReference>
<dbReference type="AlphaFoldDB" id="A0A438ITA7"/>
<dbReference type="CDD" id="cd00143">
    <property type="entry name" value="PP2Cc"/>
    <property type="match status" value="1"/>
</dbReference>
<organism evidence="2 3">
    <name type="scientific">Vitis vinifera</name>
    <name type="common">Grape</name>
    <dbReference type="NCBI Taxonomy" id="29760"/>
    <lineage>
        <taxon>Eukaryota</taxon>
        <taxon>Viridiplantae</taxon>
        <taxon>Streptophyta</taxon>
        <taxon>Embryophyta</taxon>
        <taxon>Tracheophyta</taxon>
        <taxon>Spermatophyta</taxon>
        <taxon>Magnoliopsida</taxon>
        <taxon>eudicotyledons</taxon>
        <taxon>Gunneridae</taxon>
        <taxon>Pentapetalae</taxon>
        <taxon>rosids</taxon>
        <taxon>Vitales</taxon>
        <taxon>Vitaceae</taxon>
        <taxon>Viteae</taxon>
        <taxon>Vitis</taxon>
    </lineage>
</organism>